<dbReference type="EMBL" id="ML121537">
    <property type="protein sequence ID" value="RPB25720.1"/>
    <property type="molecule type" value="Genomic_DNA"/>
</dbReference>
<dbReference type="Gene3D" id="3.30.420.40">
    <property type="match status" value="2"/>
</dbReference>
<dbReference type="Pfam" id="PF00022">
    <property type="entry name" value="Actin"/>
    <property type="match status" value="2"/>
</dbReference>
<accession>A0A3N4LSC5</accession>
<sequence length="586" mass="64408">MDTSSSHLSGYRSSPRTTTSYKPSSTPLAPRAYNYTSGSGLTQSEDPVVIEIGTRYLRAGFANEAAPRCVIPYTEDMWRRVGDKVVDSGKRGGTMLIHKAPISSETAQTKKKSTRKSRGELWQYDLRSLDTGLVEDLIERALREAYNKYLLVDSKTKKVVLPLPPLLPTILIKTITNTIFTQFHPPTITYFSAPVLCTVSAGLRSALVIDIGWHETVITPIYELRVIGGLVGAAGRTKRAGKLLRKKTGEILENLLVEKGIEGKKLQENHVEELVHRVVWCENYEVRKLERELWRKADRSKSPIPGTSLPGTHASTKPIFSPAGQATMLIPLITTDSHKPLSINIPLSTLSLPVEHAFFEATTSNDSYDGYDGDEPDQDELPLPQLLYKSLLACHIDVRAACLSRIVIVGGPSNIPGLKKRIIDELHALVQENGGWNTVKITQSARVRRRGASPTVVTEGEDERPPPPPPKDDVPPPLPPPKFLDEPLKLSPAEPAKEDVKGESAEENTNIFGSHNRIRKYKELEERENPKPSQPPGFIQGVKSLGTWAGGSIVAGARVRGICEVERDKFLSAVASGGMGLPNNML</sequence>
<comment type="similarity">
    <text evidence="1">Belongs to the actin family.</text>
</comment>
<reference evidence="3 4" key="1">
    <citation type="journal article" date="2018" name="Nat. Ecol. Evol.">
        <title>Pezizomycetes genomes reveal the molecular basis of ectomycorrhizal truffle lifestyle.</title>
        <authorList>
            <person name="Murat C."/>
            <person name="Payen T."/>
            <person name="Noel B."/>
            <person name="Kuo A."/>
            <person name="Morin E."/>
            <person name="Chen J."/>
            <person name="Kohler A."/>
            <person name="Krizsan K."/>
            <person name="Balestrini R."/>
            <person name="Da Silva C."/>
            <person name="Montanini B."/>
            <person name="Hainaut M."/>
            <person name="Levati E."/>
            <person name="Barry K.W."/>
            <person name="Belfiori B."/>
            <person name="Cichocki N."/>
            <person name="Clum A."/>
            <person name="Dockter R.B."/>
            <person name="Fauchery L."/>
            <person name="Guy J."/>
            <person name="Iotti M."/>
            <person name="Le Tacon F."/>
            <person name="Lindquist E.A."/>
            <person name="Lipzen A."/>
            <person name="Malagnac F."/>
            <person name="Mello A."/>
            <person name="Molinier V."/>
            <person name="Miyauchi S."/>
            <person name="Poulain J."/>
            <person name="Riccioni C."/>
            <person name="Rubini A."/>
            <person name="Sitrit Y."/>
            <person name="Splivallo R."/>
            <person name="Traeger S."/>
            <person name="Wang M."/>
            <person name="Zifcakova L."/>
            <person name="Wipf D."/>
            <person name="Zambonelli A."/>
            <person name="Paolocci F."/>
            <person name="Nowrousian M."/>
            <person name="Ottonello S."/>
            <person name="Baldrian P."/>
            <person name="Spatafora J.W."/>
            <person name="Henrissat B."/>
            <person name="Nagy L.G."/>
            <person name="Aury J.M."/>
            <person name="Wincker P."/>
            <person name="Grigoriev I.V."/>
            <person name="Bonfante P."/>
            <person name="Martin F.M."/>
        </authorList>
    </citation>
    <scope>NUCLEOTIDE SEQUENCE [LARGE SCALE GENOMIC DNA]</scope>
    <source>
        <strain evidence="3 4">ATCC MYA-4762</strain>
    </source>
</reference>
<dbReference type="SMART" id="SM00268">
    <property type="entry name" value="ACTIN"/>
    <property type="match status" value="1"/>
</dbReference>
<dbReference type="Gene3D" id="3.90.640.10">
    <property type="entry name" value="Actin, Chain A, domain 4"/>
    <property type="match status" value="1"/>
</dbReference>
<feature type="region of interest" description="Disordered" evidence="2">
    <location>
        <begin position="1"/>
        <end position="29"/>
    </location>
</feature>
<dbReference type="InterPro" id="IPR004000">
    <property type="entry name" value="Actin"/>
</dbReference>
<dbReference type="InterPro" id="IPR043129">
    <property type="entry name" value="ATPase_NBD"/>
</dbReference>
<dbReference type="InParanoid" id="A0A3N4LSC5"/>
<evidence type="ECO:0000313" key="4">
    <source>
        <dbReference type="Proteomes" id="UP000267821"/>
    </source>
</evidence>
<dbReference type="OrthoDB" id="337660at2759"/>
<feature type="compositionally biased region" description="Basic and acidic residues" evidence="2">
    <location>
        <begin position="495"/>
        <end position="504"/>
    </location>
</feature>
<dbReference type="Proteomes" id="UP000267821">
    <property type="component" value="Unassembled WGS sequence"/>
</dbReference>
<dbReference type="SUPFAM" id="SSF53067">
    <property type="entry name" value="Actin-like ATPase domain"/>
    <property type="match status" value="2"/>
</dbReference>
<dbReference type="PANTHER" id="PTHR11937">
    <property type="entry name" value="ACTIN"/>
    <property type="match status" value="1"/>
</dbReference>
<dbReference type="STRING" id="1051890.A0A3N4LSC5"/>
<feature type="region of interest" description="Disordered" evidence="2">
    <location>
        <begin position="445"/>
        <end position="518"/>
    </location>
</feature>
<protein>
    <submittedName>
        <fullName evidence="3">Actin-like ATPase domain-containing protein</fullName>
    </submittedName>
</protein>
<keyword evidence="4" id="KW-1185">Reference proteome</keyword>
<evidence type="ECO:0000256" key="2">
    <source>
        <dbReference type="SAM" id="MobiDB-lite"/>
    </source>
</evidence>
<evidence type="ECO:0000256" key="1">
    <source>
        <dbReference type="RuleBase" id="RU000487"/>
    </source>
</evidence>
<proteinExistence type="inferred from homology"/>
<feature type="compositionally biased region" description="Polar residues" evidence="2">
    <location>
        <begin position="1"/>
        <end position="27"/>
    </location>
</feature>
<name>A0A3N4LSC5_9PEZI</name>
<gene>
    <name evidence="3" type="ORF">L211DRAFT_848043</name>
</gene>
<dbReference type="AlphaFoldDB" id="A0A3N4LSC5"/>
<evidence type="ECO:0000313" key="3">
    <source>
        <dbReference type="EMBL" id="RPB25720.1"/>
    </source>
</evidence>
<organism evidence="3 4">
    <name type="scientific">Terfezia boudieri ATCC MYA-4762</name>
    <dbReference type="NCBI Taxonomy" id="1051890"/>
    <lineage>
        <taxon>Eukaryota</taxon>
        <taxon>Fungi</taxon>
        <taxon>Dikarya</taxon>
        <taxon>Ascomycota</taxon>
        <taxon>Pezizomycotina</taxon>
        <taxon>Pezizomycetes</taxon>
        <taxon>Pezizales</taxon>
        <taxon>Pezizaceae</taxon>
        <taxon>Terfezia</taxon>
    </lineage>
</organism>